<comment type="caution">
    <text evidence="5">The sequence shown here is derived from an EMBL/GenBank/DDBJ whole genome shotgun (WGS) entry which is preliminary data.</text>
</comment>
<sequence>MLTIAVASGKGGTGKTTVTANLAVWLASQNVDVAALDCDVEEPNLHLFLRPVWTKTTPENVPVPEVDEERCLGEECRKCVDLCRFKSLIMMAGSVMVFPELCHGCGLCTLACPARAIREGAREIGVVRTGATAGADSARIPVVGGEMRIGEAMAPPLILAVKRTAPASAVRLIDCPPGTSCPVIASLGGADLAVLVTEPTPFGLHDLELAVGVLRKMDIPFGVVINRDGMGDDRTHRYLEREGIPLLGTLPHSAEAAHCYSEGRLHVDALPGFREAYASIWENIRTLAAREVSR</sequence>
<dbReference type="SUPFAM" id="SSF52540">
    <property type="entry name" value="P-loop containing nucleoside triphosphate hydrolases"/>
    <property type="match status" value="1"/>
</dbReference>
<dbReference type="InterPro" id="IPR027417">
    <property type="entry name" value="P-loop_NTPase"/>
</dbReference>
<keyword evidence="3" id="KW-0411">Iron-sulfur</keyword>
<keyword evidence="1" id="KW-0479">Metal-binding</keyword>
<dbReference type="PROSITE" id="PS00198">
    <property type="entry name" value="4FE4S_FER_1"/>
    <property type="match status" value="1"/>
</dbReference>
<dbReference type="PANTHER" id="PTHR43063:SF1">
    <property type="entry name" value="4FE-4S CLUSTER CONTAINING PARA FAMILY ATPASE PROTEIN"/>
    <property type="match status" value="1"/>
</dbReference>
<evidence type="ECO:0000256" key="2">
    <source>
        <dbReference type="ARBA" id="ARBA00023004"/>
    </source>
</evidence>
<evidence type="ECO:0000313" key="6">
    <source>
        <dbReference type="Proteomes" id="UP000580856"/>
    </source>
</evidence>
<keyword evidence="6" id="KW-1185">Reference proteome</keyword>
<feature type="domain" description="4Fe-4S ferredoxin-type" evidence="4">
    <location>
        <begin position="93"/>
        <end position="122"/>
    </location>
</feature>
<proteinExistence type="predicted"/>
<dbReference type="GO" id="GO:0051536">
    <property type="term" value="F:iron-sulfur cluster binding"/>
    <property type="evidence" value="ECO:0007669"/>
    <property type="project" value="UniProtKB-KW"/>
</dbReference>
<dbReference type="InterPro" id="IPR002586">
    <property type="entry name" value="CobQ/CobB/MinD/ParA_Nub-bd_dom"/>
</dbReference>
<dbReference type="Proteomes" id="UP000580856">
    <property type="component" value="Unassembled WGS sequence"/>
</dbReference>
<evidence type="ECO:0000256" key="1">
    <source>
        <dbReference type="ARBA" id="ARBA00022723"/>
    </source>
</evidence>
<dbReference type="EMBL" id="JAATJA010000001">
    <property type="protein sequence ID" value="NJB66551.1"/>
    <property type="molecule type" value="Genomic_DNA"/>
</dbReference>
<dbReference type="PANTHER" id="PTHR43063">
    <property type="entry name" value="4FE-4S CLUSTER CONTAINING PARA FAMILY ATPASE PROTEIN"/>
    <property type="match status" value="1"/>
</dbReference>
<accession>A0A846QE24</accession>
<dbReference type="InterPro" id="IPR017900">
    <property type="entry name" value="4Fe4S_Fe_S_CS"/>
</dbReference>
<dbReference type="AlphaFoldDB" id="A0A846QE24"/>
<dbReference type="RefSeq" id="WP_167939681.1">
    <property type="nucleotide sequence ID" value="NZ_JAATJA010000001.1"/>
</dbReference>
<gene>
    <name evidence="5" type="ORF">GGQ74_000191</name>
</gene>
<dbReference type="Gene3D" id="3.40.50.300">
    <property type="entry name" value="P-loop containing nucleotide triphosphate hydrolases"/>
    <property type="match status" value="1"/>
</dbReference>
<dbReference type="Pfam" id="PF01656">
    <property type="entry name" value="CbiA"/>
    <property type="match status" value="1"/>
</dbReference>
<dbReference type="Pfam" id="PF00037">
    <property type="entry name" value="Fer4"/>
    <property type="match status" value="1"/>
</dbReference>
<dbReference type="InterPro" id="IPR017896">
    <property type="entry name" value="4Fe4S_Fe-S-bd"/>
</dbReference>
<dbReference type="GO" id="GO:0046872">
    <property type="term" value="F:metal ion binding"/>
    <property type="evidence" value="ECO:0007669"/>
    <property type="project" value="UniProtKB-KW"/>
</dbReference>
<organism evidence="5 6">
    <name type="scientific">Desulfobaculum xiamenense</name>
    <dbReference type="NCBI Taxonomy" id="995050"/>
    <lineage>
        <taxon>Bacteria</taxon>
        <taxon>Pseudomonadati</taxon>
        <taxon>Thermodesulfobacteriota</taxon>
        <taxon>Desulfovibrionia</taxon>
        <taxon>Desulfovibrionales</taxon>
        <taxon>Desulfovibrionaceae</taxon>
        <taxon>Desulfobaculum</taxon>
    </lineage>
</organism>
<keyword evidence="2" id="KW-0408">Iron</keyword>
<dbReference type="Gene3D" id="3.30.70.20">
    <property type="match status" value="1"/>
</dbReference>
<dbReference type="PROSITE" id="PS51379">
    <property type="entry name" value="4FE4S_FER_2"/>
    <property type="match status" value="2"/>
</dbReference>
<protein>
    <submittedName>
        <fullName evidence="5">MinD superfamily P-loop ATPase</fullName>
    </submittedName>
</protein>
<evidence type="ECO:0000259" key="4">
    <source>
        <dbReference type="PROSITE" id="PS51379"/>
    </source>
</evidence>
<name>A0A846QE24_9BACT</name>
<evidence type="ECO:0000256" key="3">
    <source>
        <dbReference type="ARBA" id="ARBA00023014"/>
    </source>
</evidence>
<evidence type="ECO:0000313" key="5">
    <source>
        <dbReference type="EMBL" id="NJB66551.1"/>
    </source>
</evidence>
<dbReference type="SUPFAM" id="SSF54862">
    <property type="entry name" value="4Fe-4S ferredoxins"/>
    <property type="match status" value="1"/>
</dbReference>
<reference evidence="5 6" key="1">
    <citation type="submission" date="2020-03" db="EMBL/GenBank/DDBJ databases">
        <title>Genomic Encyclopedia of Type Strains, Phase IV (KMG-IV): sequencing the most valuable type-strain genomes for metagenomic binning, comparative biology and taxonomic classification.</title>
        <authorList>
            <person name="Goeker M."/>
        </authorList>
    </citation>
    <scope>NUCLEOTIDE SEQUENCE [LARGE SCALE GENOMIC DNA]</scope>
    <source>
        <strain evidence="5 6">DSM 24233</strain>
    </source>
</reference>
<feature type="domain" description="4Fe-4S ferredoxin-type" evidence="4">
    <location>
        <begin position="62"/>
        <end position="90"/>
    </location>
</feature>